<feature type="transmembrane region" description="Helical" evidence="1">
    <location>
        <begin position="117"/>
        <end position="135"/>
    </location>
</feature>
<comment type="caution">
    <text evidence="2">The sequence shown here is derived from an EMBL/GenBank/DDBJ whole genome shotgun (WGS) entry which is preliminary data.</text>
</comment>
<evidence type="ECO:0000256" key="1">
    <source>
        <dbReference type="SAM" id="Phobius"/>
    </source>
</evidence>
<evidence type="ECO:0000313" key="2">
    <source>
        <dbReference type="EMBL" id="PON53204.1"/>
    </source>
</evidence>
<accession>A0A2P5BWM2</accession>
<organism evidence="2 3">
    <name type="scientific">Trema orientale</name>
    <name type="common">Charcoal tree</name>
    <name type="synonym">Celtis orientalis</name>
    <dbReference type="NCBI Taxonomy" id="63057"/>
    <lineage>
        <taxon>Eukaryota</taxon>
        <taxon>Viridiplantae</taxon>
        <taxon>Streptophyta</taxon>
        <taxon>Embryophyta</taxon>
        <taxon>Tracheophyta</taxon>
        <taxon>Spermatophyta</taxon>
        <taxon>Magnoliopsida</taxon>
        <taxon>eudicotyledons</taxon>
        <taxon>Gunneridae</taxon>
        <taxon>Pentapetalae</taxon>
        <taxon>rosids</taxon>
        <taxon>fabids</taxon>
        <taxon>Rosales</taxon>
        <taxon>Cannabaceae</taxon>
        <taxon>Trema</taxon>
    </lineage>
</organism>
<keyword evidence="3" id="KW-1185">Reference proteome</keyword>
<gene>
    <name evidence="2" type="ORF">TorRG33x02_305910</name>
</gene>
<reference evidence="3" key="1">
    <citation type="submission" date="2016-06" db="EMBL/GenBank/DDBJ databases">
        <title>Parallel loss of symbiosis genes in relatives of nitrogen-fixing non-legume Parasponia.</title>
        <authorList>
            <person name="Van Velzen R."/>
            <person name="Holmer R."/>
            <person name="Bu F."/>
            <person name="Rutten L."/>
            <person name="Van Zeijl A."/>
            <person name="Liu W."/>
            <person name="Santuari L."/>
            <person name="Cao Q."/>
            <person name="Sharma T."/>
            <person name="Shen D."/>
            <person name="Roswanjaya Y."/>
            <person name="Wardhani T."/>
            <person name="Kalhor M.S."/>
            <person name="Jansen J."/>
            <person name="Van den Hoogen J."/>
            <person name="Gungor B."/>
            <person name="Hartog M."/>
            <person name="Hontelez J."/>
            <person name="Verver J."/>
            <person name="Yang W.-C."/>
            <person name="Schijlen E."/>
            <person name="Repin R."/>
            <person name="Schilthuizen M."/>
            <person name="Schranz E."/>
            <person name="Heidstra R."/>
            <person name="Miyata K."/>
            <person name="Fedorova E."/>
            <person name="Kohlen W."/>
            <person name="Bisseling T."/>
            <person name="Smit S."/>
            <person name="Geurts R."/>
        </authorList>
    </citation>
    <scope>NUCLEOTIDE SEQUENCE [LARGE SCALE GENOMIC DNA]</scope>
    <source>
        <strain evidence="3">cv. RG33-2</strain>
    </source>
</reference>
<keyword evidence="1" id="KW-1133">Transmembrane helix</keyword>
<dbReference type="InParanoid" id="A0A2P5BWM2"/>
<dbReference type="AlphaFoldDB" id="A0A2P5BWM2"/>
<dbReference type="Proteomes" id="UP000237000">
    <property type="component" value="Unassembled WGS sequence"/>
</dbReference>
<evidence type="ECO:0000313" key="3">
    <source>
        <dbReference type="Proteomes" id="UP000237000"/>
    </source>
</evidence>
<protein>
    <submittedName>
        <fullName evidence="2">Uncharacterized protein</fullName>
    </submittedName>
</protein>
<keyword evidence="1" id="KW-0812">Transmembrane</keyword>
<feature type="transmembrane region" description="Helical" evidence="1">
    <location>
        <begin position="24"/>
        <end position="45"/>
    </location>
</feature>
<keyword evidence="1" id="KW-0472">Membrane</keyword>
<name>A0A2P5BWM2_TREOI</name>
<dbReference type="EMBL" id="JXTC01000448">
    <property type="protein sequence ID" value="PON53204.1"/>
    <property type="molecule type" value="Genomic_DNA"/>
</dbReference>
<sequence length="147" mass="16774">MERGSCRSYFEESLPSSSSSRSRALRALAAHVDILMGVMGILFAADCVKLRSALSAIWSLHEESIRLTEGGFTSAHVDVDNPTLTDQLLTWFLRDKAMENRELSNKGWFLGLYLRPFVYLIWCHVITFVANYFIYMNNCKRTAQVVK</sequence>
<proteinExistence type="predicted"/>